<sequence length="130" mass="14889">MNLNFAIDTKDIQPKNVRTDSNPNNQNKIRRAWVLAMGEQGAELIRKRIPIAEARHAYYQSIDRAVNDKWIELMRKHYNESVSAGAKFVLDRIGGERLEDDFCVNADEQLISAALLVSEEVIEELAKTFK</sequence>
<protein>
    <submittedName>
        <fullName evidence="1">RNA polymerase binding protein</fullName>
    </submittedName>
</protein>
<reference evidence="1" key="1">
    <citation type="submission" date="2015-06" db="EMBL/GenBank/DDBJ databases">
        <title>Genomic characterization of STP4-a, a novel T4 virulent phage infecting Salmonella.</title>
        <authorList>
            <person name="Li M."/>
            <person name="Wang J."/>
            <person name="Lin H."/>
            <person name="Han F."/>
        </authorList>
    </citation>
    <scope>NUCLEOTIDE SEQUENCE [LARGE SCALE GENOMIC DNA]</scope>
</reference>
<dbReference type="GeneID" id="23681063"/>
<organism evidence="1 2">
    <name type="scientific">Salmonella phage STP4-a</name>
    <dbReference type="NCBI Taxonomy" id="1445860"/>
    <lineage>
        <taxon>Viruses</taxon>
        <taxon>Duplodnaviria</taxon>
        <taxon>Heunggongvirae</taxon>
        <taxon>Uroviricota</taxon>
        <taxon>Caudoviricetes</taxon>
        <taxon>Pantevenvirales</taxon>
        <taxon>Straboviridae</taxon>
        <taxon>Tevenvirinae</taxon>
        <taxon>Gelderlandvirus</taxon>
        <taxon>Gelderlandvirus stp4a</taxon>
    </lineage>
</organism>
<dbReference type="EMBL" id="KJ000058">
    <property type="protein sequence ID" value="AHJ86900.1"/>
    <property type="molecule type" value="Genomic_DNA"/>
</dbReference>
<accession>A0A0B4L903</accession>
<keyword evidence="2" id="KW-1185">Reference proteome</keyword>
<dbReference type="Pfam" id="PF10789">
    <property type="entry name" value="Phage_RpbA"/>
    <property type="match status" value="1"/>
</dbReference>
<dbReference type="RefSeq" id="YP_009126253.1">
    <property type="nucleotide sequence ID" value="NC_026607.2"/>
</dbReference>
<gene>
    <name evidence="1" type="ORF">STP4a_045</name>
</gene>
<evidence type="ECO:0000313" key="2">
    <source>
        <dbReference type="Proteomes" id="UP000032000"/>
    </source>
</evidence>
<evidence type="ECO:0000313" key="1">
    <source>
        <dbReference type="EMBL" id="AHJ86900.1"/>
    </source>
</evidence>
<proteinExistence type="predicted"/>
<dbReference type="Proteomes" id="UP000032000">
    <property type="component" value="Segment"/>
</dbReference>
<dbReference type="KEGG" id="vg:23681063"/>
<dbReference type="InterPro" id="IPR019725">
    <property type="entry name" value="Phage_T4_P15K_Rpol-bd"/>
</dbReference>
<name>A0A0B4L903_9CAUD</name>